<comment type="caution">
    <text evidence="1">The sequence shown here is derived from an EMBL/GenBank/DDBJ whole genome shotgun (WGS) entry which is preliminary data.</text>
</comment>
<evidence type="ECO:0000313" key="2">
    <source>
        <dbReference type="Proteomes" id="UP000318821"/>
    </source>
</evidence>
<reference evidence="2" key="1">
    <citation type="submission" date="2019-02" db="EMBL/GenBank/DDBJ databases">
        <title>FDA dAtabase for Regulatory Grade micrObial Sequences (FDA-ARGOS): Supporting development and validation of Infectious Disease Dx tests.</title>
        <authorList>
            <person name="Duncan R."/>
            <person name="Fisher C."/>
            <person name="Tallon L."/>
            <person name="Sadzewicz L."/>
            <person name="Sengamalay N."/>
            <person name="Ott S."/>
            <person name="Godinez A."/>
            <person name="Nagaraj S."/>
            <person name="Vavikolanu K."/>
            <person name="Vyas G."/>
            <person name="Nadendla S."/>
            <person name="Aluvathingal J."/>
            <person name="Sichtig H."/>
        </authorList>
    </citation>
    <scope>NUCLEOTIDE SEQUENCE [LARGE SCALE GENOMIC DNA]</scope>
    <source>
        <strain evidence="2">FDAARGOS_360</strain>
    </source>
</reference>
<sequence length="114" mass="11976">MCCYSVAIALFLANGEEERAAEVFHFGAGDVTAALLQLLEVVNRVKNLVQALLDLFSRGRRARVRERRLIDVVACFADTSVSAVATLSAIVAASCAGSDDAGGDFNRGGVGART</sequence>
<protein>
    <submittedName>
        <fullName evidence="1">Uncharacterized protein</fullName>
    </submittedName>
</protein>
<dbReference type="AlphaFoldDB" id="A0A504XNB1"/>
<dbReference type="Proteomes" id="UP000318821">
    <property type="component" value="Unassembled WGS sequence"/>
</dbReference>
<organism evidence="1 2">
    <name type="scientific">Leishmania donovani</name>
    <dbReference type="NCBI Taxonomy" id="5661"/>
    <lineage>
        <taxon>Eukaryota</taxon>
        <taxon>Discoba</taxon>
        <taxon>Euglenozoa</taxon>
        <taxon>Kinetoplastea</taxon>
        <taxon>Metakinetoplastina</taxon>
        <taxon>Trypanosomatida</taxon>
        <taxon>Trypanosomatidae</taxon>
        <taxon>Leishmaniinae</taxon>
        <taxon>Leishmania</taxon>
    </lineage>
</organism>
<gene>
    <name evidence="1" type="ORF">CGC20_26435</name>
</gene>
<name>A0A504XNB1_LEIDO</name>
<accession>A0A504XNB1</accession>
<dbReference type="EMBL" id="RHLD01000022">
    <property type="protein sequence ID" value="TPP48868.1"/>
    <property type="molecule type" value="Genomic_DNA"/>
</dbReference>
<evidence type="ECO:0000313" key="1">
    <source>
        <dbReference type="EMBL" id="TPP48868.1"/>
    </source>
</evidence>
<proteinExistence type="predicted"/>